<dbReference type="CDD" id="cd09272">
    <property type="entry name" value="RNase_HI_RT_Ty1"/>
    <property type="match status" value="1"/>
</dbReference>
<name>A0AAD4ZBS4_PRUDU</name>
<dbReference type="Proteomes" id="UP001054821">
    <property type="component" value="Chromosome 3"/>
</dbReference>
<dbReference type="EMBL" id="JAJFAZ020000003">
    <property type="protein sequence ID" value="KAI5339323.1"/>
    <property type="molecule type" value="Genomic_DNA"/>
</dbReference>
<dbReference type="PANTHER" id="PTHR11439">
    <property type="entry name" value="GAG-POL-RELATED RETROTRANSPOSON"/>
    <property type="match status" value="1"/>
</dbReference>
<organism evidence="1 2">
    <name type="scientific">Prunus dulcis</name>
    <name type="common">Almond</name>
    <name type="synonym">Amygdalus dulcis</name>
    <dbReference type="NCBI Taxonomy" id="3755"/>
    <lineage>
        <taxon>Eukaryota</taxon>
        <taxon>Viridiplantae</taxon>
        <taxon>Streptophyta</taxon>
        <taxon>Embryophyta</taxon>
        <taxon>Tracheophyta</taxon>
        <taxon>Spermatophyta</taxon>
        <taxon>Magnoliopsida</taxon>
        <taxon>eudicotyledons</taxon>
        <taxon>Gunneridae</taxon>
        <taxon>Pentapetalae</taxon>
        <taxon>rosids</taxon>
        <taxon>fabids</taxon>
        <taxon>Rosales</taxon>
        <taxon>Rosaceae</taxon>
        <taxon>Amygdaloideae</taxon>
        <taxon>Amygdaleae</taxon>
        <taxon>Prunus</taxon>
    </lineage>
</organism>
<reference evidence="1 2" key="1">
    <citation type="journal article" date="2022" name="G3 (Bethesda)">
        <title>Whole-genome sequence and methylome profiling of the almond [Prunus dulcis (Mill.) D.A. Webb] cultivar 'Nonpareil'.</title>
        <authorList>
            <person name="D'Amico-Willman K.M."/>
            <person name="Ouma W.Z."/>
            <person name="Meulia T."/>
            <person name="Sideli G.M."/>
            <person name="Gradziel T.M."/>
            <person name="Fresnedo-Ramirez J."/>
        </authorList>
    </citation>
    <scope>NUCLEOTIDE SEQUENCE [LARGE SCALE GENOMIC DNA]</scope>
    <source>
        <strain evidence="1">Clone GOH B32 T37-40</strain>
    </source>
</reference>
<proteinExistence type="predicted"/>
<keyword evidence="2" id="KW-1185">Reference proteome</keyword>
<dbReference type="PANTHER" id="PTHR11439:SF483">
    <property type="entry name" value="PEPTIDE SYNTHASE GLIP-LIKE, PUTATIVE (AFU_ORTHOLOGUE AFUA_3G12920)-RELATED"/>
    <property type="match status" value="1"/>
</dbReference>
<gene>
    <name evidence="1" type="ORF">L3X38_018595</name>
</gene>
<sequence>MSGISTGFVSDFRKFRAGPFTDFDMTDLRKMKYYLGTEVVQTATGYFIGQKKCAQEVLERRSTTGHVFFMGSGAISWASKKQQVVTLSTTEAEFVSLQQPLHVKQFG</sequence>
<evidence type="ECO:0000313" key="1">
    <source>
        <dbReference type="EMBL" id="KAI5339323.1"/>
    </source>
</evidence>
<dbReference type="AlphaFoldDB" id="A0AAD4ZBS4"/>
<protein>
    <submittedName>
        <fullName evidence="1">Uncharacterized protein</fullName>
    </submittedName>
</protein>
<comment type="caution">
    <text evidence="1">The sequence shown here is derived from an EMBL/GenBank/DDBJ whole genome shotgun (WGS) entry which is preliminary data.</text>
</comment>
<evidence type="ECO:0000313" key="2">
    <source>
        <dbReference type="Proteomes" id="UP001054821"/>
    </source>
</evidence>
<accession>A0AAD4ZBS4</accession>